<dbReference type="NCBIfam" id="NF004281">
    <property type="entry name" value="PRK05690.1"/>
    <property type="match status" value="1"/>
</dbReference>
<dbReference type="GO" id="GO:0004792">
    <property type="term" value="F:thiosulfate-cyanide sulfurtransferase activity"/>
    <property type="evidence" value="ECO:0007669"/>
    <property type="project" value="TreeGrafter"/>
</dbReference>
<dbReference type="GO" id="GO:0005829">
    <property type="term" value="C:cytosol"/>
    <property type="evidence" value="ECO:0007669"/>
    <property type="project" value="TreeGrafter"/>
</dbReference>
<keyword evidence="15" id="KW-0548">Nucleotidyltransferase</keyword>
<keyword evidence="16" id="KW-1185">Reference proteome</keyword>
<comment type="pathway">
    <text evidence="1">Cofactor biosynthesis; molybdopterin biosynthesis.</text>
</comment>
<dbReference type="GO" id="GO:0005524">
    <property type="term" value="F:ATP binding"/>
    <property type="evidence" value="ECO:0007669"/>
    <property type="project" value="UniProtKB-KW"/>
</dbReference>
<dbReference type="RefSeq" id="WP_093428563.1">
    <property type="nucleotide sequence ID" value="NZ_FOMJ01000006.1"/>
</dbReference>
<comment type="similarity">
    <text evidence="2">Belongs to the HesA/MoeB/ThiF family.</text>
</comment>
<dbReference type="GO" id="GO:0008641">
    <property type="term" value="F:ubiquitin-like modifier activating enzyme activity"/>
    <property type="evidence" value="ECO:0007669"/>
    <property type="project" value="InterPro"/>
</dbReference>
<evidence type="ECO:0000256" key="8">
    <source>
        <dbReference type="ARBA" id="ARBA00063809"/>
    </source>
</evidence>
<evidence type="ECO:0000313" key="16">
    <source>
        <dbReference type="Proteomes" id="UP000198611"/>
    </source>
</evidence>
<name>A0A1I1TQK6_9GAMM</name>
<evidence type="ECO:0000313" key="15">
    <source>
        <dbReference type="EMBL" id="SFD59508.1"/>
    </source>
</evidence>
<gene>
    <name evidence="15" type="ORF">SAMN05660831_01935</name>
</gene>
<organism evidence="15 16">
    <name type="scientific">Thiohalospira halophila DSM 15071</name>
    <dbReference type="NCBI Taxonomy" id="1123397"/>
    <lineage>
        <taxon>Bacteria</taxon>
        <taxon>Pseudomonadati</taxon>
        <taxon>Pseudomonadota</taxon>
        <taxon>Gammaproteobacteria</taxon>
        <taxon>Thiohalospirales</taxon>
        <taxon>Thiohalospiraceae</taxon>
        <taxon>Thiohalospira</taxon>
    </lineage>
</organism>
<evidence type="ECO:0000256" key="9">
    <source>
        <dbReference type="ARBA" id="ARBA00066884"/>
    </source>
</evidence>
<dbReference type="SUPFAM" id="SSF69572">
    <property type="entry name" value="Activating enzymes of the ubiquitin-like proteins"/>
    <property type="match status" value="1"/>
</dbReference>
<evidence type="ECO:0000256" key="1">
    <source>
        <dbReference type="ARBA" id="ARBA00005046"/>
    </source>
</evidence>
<evidence type="ECO:0000256" key="3">
    <source>
        <dbReference type="ARBA" id="ARBA00022679"/>
    </source>
</evidence>
<keyword evidence="5" id="KW-0067">ATP-binding</keyword>
<evidence type="ECO:0000256" key="11">
    <source>
        <dbReference type="ARBA" id="ARBA00075110"/>
    </source>
</evidence>
<dbReference type="Proteomes" id="UP000198611">
    <property type="component" value="Unassembled WGS sequence"/>
</dbReference>
<comment type="catalytic activity">
    <reaction evidence="6">
        <text>[molybdopterin-synthase sulfur-carrier protein]-C-terminal Gly-Gly + ATP + H(+) = [molybdopterin-synthase sulfur-carrier protein]-C-terminal Gly-Gly-AMP + diphosphate</text>
        <dbReference type="Rhea" id="RHEA:43616"/>
        <dbReference type="Rhea" id="RHEA-COMP:12159"/>
        <dbReference type="Rhea" id="RHEA-COMP:12202"/>
        <dbReference type="ChEBI" id="CHEBI:15378"/>
        <dbReference type="ChEBI" id="CHEBI:30616"/>
        <dbReference type="ChEBI" id="CHEBI:33019"/>
        <dbReference type="ChEBI" id="CHEBI:90618"/>
        <dbReference type="ChEBI" id="CHEBI:90778"/>
        <dbReference type="EC" id="2.7.7.80"/>
    </reaction>
</comment>
<dbReference type="GO" id="GO:0061605">
    <property type="term" value="F:molybdopterin-synthase adenylyltransferase activity"/>
    <property type="evidence" value="ECO:0007669"/>
    <property type="project" value="UniProtKB-EC"/>
</dbReference>
<comment type="function">
    <text evidence="7">Catalyzes the adenylation by ATP of the carboxyl group of the C-terminal glycine of sulfur carrier protein MoaD.</text>
</comment>
<sequence>MNDEQLLRYGRQILLDGVDIAGQQRLADSRILILGLGGLGSPAALYLAGAGVGELVLVDDDVVEISNLQRQIAHTTAEAGAAKAESAARRIAALNPEVTTRPVTRRLDEAGLAAEVAGVDLVLDCSDNFPTRFALNRACAAAGRPLVSGAAIRLEGQVAVFDHRTGGPCYRCLYREEGAEAERCSEAGVLGPAVGIVGSWQAAEALKLLLGVGTPLTGRLLMLDLAAGDCRTLTLRADPACPVCGGHGDA</sequence>
<evidence type="ECO:0000256" key="4">
    <source>
        <dbReference type="ARBA" id="ARBA00022741"/>
    </source>
</evidence>
<dbReference type="PANTHER" id="PTHR10953">
    <property type="entry name" value="UBIQUITIN-ACTIVATING ENZYME E1"/>
    <property type="match status" value="1"/>
</dbReference>
<dbReference type="InterPro" id="IPR000594">
    <property type="entry name" value="ThiF_NAD_FAD-bd"/>
</dbReference>
<dbReference type="Gene3D" id="3.40.50.720">
    <property type="entry name" value="NAD(P)-binding Rossmann-like Domain"/>
    <property type="match status" value="1"/>
</dbReference>
<protein>
    <recommendedName>
        <fullName evidence="10">Molybdopterin-synthase adenylyltransferase</fullName>
        <ecNumber evidence="9">2.7.7.80</ecNumber>
    </recommendedName>
    <alternativeName>
        <fullName evidence="13">MoaD protein adenylase</fullName>
    </alternativeName>
    <alternativeName>
        <fullName evidence="11">Molybdopterin-converting factor subunit 1 adenylase</fullName>
    </alternativeName>
    <alternativeName>
        <fullName evidence="12">Sulfur carrier protein MoaD adenylyltransferase</fullName>
    </alternativeName>
</protein>
<evidence type="ECO:0000259" key="14">
    <source>
        <dbReference type="Pfam" id="PF00899"/>
    </source>
</evidence>
<evidence type="ECO:0000256" key="6">
    <source>
        <dbReference type="ARBA" id="ARBA00052218"/>
    </source>
</evidence>
<accession>A0A1I1TQK6</accession>
<evidence type="ECO:0000256" key="13">
    <source>
        <dbReference type="ARBA" id="ARBA00078531"/>
    </source>
</evidence>
<dbReference type="InterPro" id="IPR045886">
    <property type="entry name" value="ThiF/MoeB/HesA"/>
</dbReference>
<dbReference type="EC" id="2.7.7.80" evidence="9"/>
<dbReference type="InterPro" id="IPR035985">
    <property type="entry name" value="Ubiquitin-activating_enz"/>
</dbReference>
<reference evidence="15 16" key="1">
    <citation type="submission" date="2016-10" db="EMBL/GenBank/DDBJ databases">
        <authorList>
            <person name="de Groot N.N."/>
        </authorList>
    </citation>
    <scope>NUCLEOTIDE SEQUENCE [LARGE SCALE GENOMIC DNA]</scope>
    <source>
        <strain evidence="15 16">HL3</strain>
    </source>
</reference>
<dbReference type="CDD" id="cd00757">
    <property type="entry name" value="ThiF_MoeB_HesA_family"/>
    <property type="match status" value="1"/>
</dbReference>
<dbReference type="Pfam" id="PF00899">
    <property type="entry name" value="ThiF"/>
    <property type="match status" value="1"/>
</dbReference>
<dbReference type="OrthoDB" id="9804286at2"/>
<dbReference type="FunFam" id="3.40.50.720:FF:000033">
    <property type="entry name" value="Adenylyltransferase and sulfurtransferase MOCS3"/>
    <property type="match status" value="1"/>
</dbReference>
<proteinExistence type="inferred from homology"/>
<evidence type="ECO:0000256" key="12">
    <source>
        <dbReference type="ARBA" id="ARBA00075328"/>
    </source>
</evidence>
<dbReference type="AlphaFoldDB" id="A0A1I1TQK6"/>
<evidence type="ECO:0000256" key="10">
    <source>
        <dbReference type="ARBA" id="ARBA00073635"/>
    </source>
</evidence>
<comment type="subunit">
    <text evidence="8">Homodimer. Forms a stable heterotetrameric complex of 2 MoeB and 2 MoaD during adenylation of MoaD.</text>
</comment>
<evidence type="ECO:0000256" key="5">
    <source>
        <dbReference type="ARBA" id="ARBA00022840"/>
    </source>
</evidence>
<keyword evidence="4" id="KW-0547">Nucleotide-binding</keyword>
<keyword evidence="3 15" id="KW-0808">Transferase</keyword>
<dbReference type="STRING" id="1123397.SAMN05660831_01935"/>
<evidence type="ECO:0000256" key="2">
    <source>
        <dbReference type="ARBA" id="ARBA00009919"/>
    </source>
</evidence>
<dbReference type="EMBL" id="FOMJ01000006">
    <property type="protein sequence ID" value="SFD59508.1"/>
    <property type="molecule type" value="Genomic_DNA"/>
</dbReference>
<dbReference type="GO" id="GO:0008146">
    <property type="term" value="F:sulfotransferase activity"/>
    <property type="evidence" value="ECO:0007669"/>
    <property type="project" value="TreeGrafter"/>
</dbReference>
<dbReference type="PANTHER" id="PTHR10953:SF240">
    <property type="entry name" value="SULFUR CARRIER PROTEIN THIS ADENYLYLTRANSFERASE"/>
    <property type="match status" value="1"/>
</dbReference>
<feature type="domain" description="THIF-type NAD/FAD binding fold" evidence="14">
    <location>
        <begin position="9"/>
        <end position="243"/>
    </location>
</feature>
<evidence type="ECO:0000256" key="7">
    <source>
        <dbReference type="ARBA" id="ARBA00055169"/>
    </source>
</evidence>